<dbReference type="EMBL" id="SMOL01000402">
    <property type="protein sequence ID" value="KAB2615250.1"/>
    <property type="molecule type" value="Genomic_DNA"/>
</dbReference>
<protein>
    <submittedName>
        <fullName evidence="2">Methyltransferase PMT23</fullName>
    </submittedName>
</protein>
<comment type="caution">
    <text evidence="2">The sequence shown here is derived from an EMBL/GenBank/DDBJ whole genome shotgun (WGS) entry which is preliminary data.</text>
</comment>
<reference evidence="3" key="2">
    <citation type="submission" date="2019-10" db="EMBL/GenBank/DDBJ databases">
        <title>A de novo genome assembly of a pear dwarfing rootstock.</title>
        <authorList>
            <person name="Wang F."/>
            <person name="Wang J."/>
            <person name="Li S."/>
            <person name="Zhang Y."/>
            <person name="Fang M."/>
            <person name="Ma L."/>
            <person name="Zhao Y."/>
            <person name="Jiang S."/>
        </authorList>
    </citation>
    <scope>NUCLEOTIDE SEQUENCE [LARGE SCALE GENOMIC DNA]</scope>
</reference>
<dbReference type="AlphaFoldDB" id="A0A5N5GPT6"/>
<organism evidence="2 3">
    <name type="scientific">Pyrus ussuriensis x Pyrus communis</name>
    <dbReference type="NCBI Taxonomy" id="2448454"/>
    <lineage>
        <taxon>Eukaryota</taxon>
        <taxon>Viridiplantae</taxon>
        <taxon>Streptophyta</taxon>
        <taxon>Embryophyta</taxon>
        <taxon>Tracheophyta</taxon>
        <taxon>Spermatophyta</taxon>
        <taxon>Magnoliopsida</taxon>
        <taxon>eudicotyledons</taxon>
        <taxon>Gunneridae</taxon>
        <taxon>Pentapetalae</taxon>
        <taxon>rosids</taxon>
        <taxon>fabids</taxon>
        <taxon>Rosales</taxon>
        <taxon>Rosaceae</taxon>
        <taxon>Amygdaloideae</taxon>
        <taxon>Maleae</taxon>
        <taxon>Pyrus</taxon>
    </lineage>
</organism>
<evidence type="ECO:0000256" key="1">
    <source>
        <dbReference type="SAM" id="MobiDB-lite"/>
    </source>
</evidence>
<reference evidence="2 3" key="3">
    <citation type="submission" date="2019-11" db="EMBL/GenBank/DDBJ databases">
        <title>A de novo genome assembly of a pear dwarfing rootstock.</title>
        <authorList>
            <person name="Wang F."/>
            <person name="Wang J."/>
            <person name="Li S."/>
            <person name="Zhang Y."/>
            <person name="Fang M."/>
            <person name="Ma L."/>
            <person name="Zhao Y."/>
            <person name="Jiang S."/>
        </authorList>
    </citation>
    <scope>NUCLEOTIDE SEQUENCE [LARGE SCALE GENOMIC DNA]</scope>
    <source>
        <strain evidence="2">S2</strain>
        <tissue evidence="2">Leaf</tissue>
    </source>
</reference>
<dbReference type="GO" id="GO:0032259">
    <property type="term" value="P:methylation"/>
    <property type="evidence" value="ECO:0007669"/>
    <property type="project" value="UniProtKB-KW"/>
</dbReference>
<dbReference type="Proteomes" id="UP000327157">
    <property type="component" value="Chromosome 3"/>
</dbReference>
<keyword evidence="2" id="KW-0489">Methyltransferase</keyword>
<keyword evidence="2" id="KW-0808">Transferase</keyword>
<evidence type="ECO:0000313" key="2">
    <source>
        <dbReference type="EMBL" id="KAB2615250.1"/>
    </source>
</evidence>
<sequence>MGISVPSFFEERKFQWESQSPAFSKSESSLSFSLLLPLTCITIILFTNTTTNVPYPHFFYSDLQTSPSSSQPISPPAPSNPAVPGAGSQRVQGAGSVASEQGHGEICTLVRFVSGFSQMGFVDLI</sequence>
<proteinExistence type="predicted"/>
<reference evidence="2 3" key="1">
    <citation type="submission" date="2019-09" db="EMBL/GenBank/DDBJ databases">
        <authorList>
            <person name="Ou C."/>
        </authorList>
    </citation>
    <scope>NUCLEOTIDE SEQUENCE [LARGE SCALE GENOMIC DNA]</scope>
    <source>
        <strain evidence="2">S2</strain>
        <tissue evidence="2">Leaf</tissue>
    </source>
</reference>
<gene>
    <name evidence="2" type="ORF">D8674_021838</name>
</gene>
<evidence type="ECO:0000313" key="3">
    <source>
        <dbReference type="Proteomes" id="UP000327157"/>
    </source>
</evidence>
<name>A0A5N5GPT6_9ROSA</name>
<feature type="region of interest" description="Disordered" evidence="1">
    <location>
        <begin position="64"/>
        <end position="97"/>
    </location>
</feature>
<keyword evidence="3" id="KW-1185">Reference proteome</keyword>
<accession>A0A5N5GPT6</accession>
<dbReference type="GO" id="GO:0008168">
    <property type="term" value="F:methyltransferase activity"/>
    <property type="evidence" value="ECO:0007669"/>
    <property type="project" value="UniProtKB-KW"/>
</dbReference>